<organism evidence="8 9">
    <name type="scientific">Bombyx mandarina</name>
    <name type="common">Wild silk moth</name>
    <name type="synonym">Wild silkworm</name>
    <dbReference type="NCBI Taxonomy" id="7092"/>
    <lineage>
        <taxon>Eukaryota</taxon>
        <taxon>Metazoa</taxon>
        <taxon>Ecdysozoa</taxon>
        <taxon>Arthropoda</taxon>
        <taxon>Hexapoda</taxon>
        <taxon>Insecta</taxon>
        <taxon>Pterygota</taxon>
        <taxon>Neoptera</taxon>
        <taxon>Endopterygota</taxon>
        <taxon>Lepidoptera</taxon>
        <taxon>Glossata</taxon>
        <taxon>Ditrysia</taxon>
        <taxon>Bombycoidea</taxon>
        <taxon>Bombycidae</taxon>
        <taxon>Bombycinae</taxon>
        <taxon>Bombyx</taxon>
    </lineage>
</organism>
<feature type="domain" description="Tectonic-1-3" evidence="6">
    <location>
        <begin position="259"/>
        <end position="424"/>
    </location>
</feature>
<evidence type="ECO:0000313" key="9">
    <source>
        <dbReference type="RefSeq" id="XP_028043217.1"/>
    </source>
</evidence>
<dbReference type="PANTHER" id="PTHR14611">
    <property type="entry name" value="TECTONIC FAMILY MEMBER"/>
    <property type="match status" value="1"/>
</dbReference>
<feature type="domain" description="Tectonic-1-3 N-terminal" evidence="7">
    <location>
        <begin position="141"/>
        <end position="199"/>
    </location>
</feature>
<dbReference type="OrthoDB" id="184109at2759"/>
<proteinExistence type="inferred from homology"/>
<sequence>MRIITYFAFTLLSVLIQFCVMDYIQGKTQLDSKHIDPDVSTPNKQTKEKLQYIPDKPHALYYRTAEPYNVLPKKIIFYNDSIPDFTFTTTDNLNTILDVFYDENSSIYNISTTETFFTSTESEIVTELTIFEIKNQTTNKPNDYAKESSNKNCLCNFLYKVCDINCCCDGDCSEEEKQLFNCSKVVPQNGPNSKSCSLYLFHNYFGKFIDNLFCVVQTNLPEKRKVAQYKPQLQEVGQYFKWISINIPNISRDFQRKPYAKGDYLWILKNGDIFHLDLPYANINNFCTNRKPIRFLNNEKIKCNVKLSDIEMFNVKRISEVTSIISVLNSTMNSTILNCSTLHCANWTVLACNEQSCSRYDEHVHEPKCVENFCTNLVLELDYIFNYYDSKITYSTLKFYVQNMSIVLPFFTQIVNVNFVMSNRSLDNVTRLSGTPGYVDGRPLLVSYAEGNRTDDFYDDPIEAKAFKSFSLPGNVQGKCVYNNKTDNQIVFGYNKRLKCRHEHKYFIDVTDAKSCRYIQNNLTKALNLVGKIFVSPLGNPEGLKDEDWINLNTNTIDSSIVYGEYDKKTKNLQCYNLATRYFFQFTCITINEERSNRIIYASIEVTRKNISLIEDSVSTLVTLDVSFIDVTKPAAFEYAHGPRLNIHLPENFFYPYRSKASSFITLCKYSIDLLFYLCLLCFTNKITFH</sequence>
<keyword evidence="4" id="KW-0325">Glycoprotein</keyword>
<evidence type="ECO:0000313" key="8">
    <source>
        <dbReference type="Proteomes" id="UP000504629"/>
    </source>
</evidence>
<evidence type="ECO:0000256" key="2">
    <source>
        <dbReference type="ARBA" id="ARBA00022729"/>
    </source>
</evidence>
<dbReference type="KEGG" id="bman:114252789"/>
<dbReference type="RefSeq" id="XP_028043217.1">
    <property type="nucleotide sequence ID" value="XM_028187416.1"/>
</dbReference>
<reference evidence="9" key="1">
    <citation type="submission" date="2025-08" db="UniProtKB">
        <authorList>
            <consortium name="RefSeq"/>
        </authorList>
    </citation>
    <scope>IDENTIFICATION</scope>
    <source>
        <tissue evidence="9">Silk gland</tissue>
    </source>
</reference>
<dbReference type="GO" id="GO:0060271">
    <property type="term" value="P:cilium assembly"/>
    <property type="evidence" value="ECO:0007669"/>
    <property type="project" value="TreeGrafter"/>
</dbReference>
<evidence type="ECO:0000259" key="7">
    <source>
        <dbReference type="Pfam" id="PF25752"/>
    </source>
</evidence>
<dbReference type="PANTHER" id="PTHR14611:SF2">
    <property type="entry name" value="TECTONIC"/>
    <property type="match status" value="1"/>
</dbReference>
<feature type="signal peptide" evidence="5">
    <location>
        <begin position="1"/>
        <end position="26"/>
    </location>
</feature>
<dbReference type="Pfam" id="PF07773">
    <property type="entry name" value="TCTN_DUF1619"/>
    <property type="match status" value="1"/>
</dbReference>
<dbReference type="Pfam" id="PF25752">
    <property type="entry name" value="DUF1619_N"/>
    <property type="match status" value="1"/>
</dbReference>
<accession>A0A6J2KQI1</accession>
<keyword evidence="3" id="KW-0970">Cilium biogenesis/degradation</keyword>
<name>A0A6J2KQI1_BOMMA</name>
<evidence type="ECO:0000256" key="5">
    <source>
        <dbReference type="SAM" id="SignalP"/>
    </source>
</evidence>
<keyword evidence="2 5" id="KW-0732">Signal</keyword>
<dbReference type="InterPro" id="IPR057724">
    <property type="entry name" value="TCTN1-3_N"/>
</dbReference>
<dbReference type="InterPro" id="IPR011677">
    <property type="entry name" value="TCTN1-3_dom"/>
</dbReference>
<dbReference type="AlphaFoldDB" id="A0A6J2KQI1"/>
<dbReference type="GeneID" id="114252789"/>
<evidence type="ECO:0000259" key="6">
    <source>
        <dbReference type="Pfam" id="PF07773"/>
    </source>
</evidence>
<dbReference type="Proteomes" id="UP000504629">
    <property type="component" value="Unplaced"/>
</dbReference>
<comment type="similarity">
    <text evidence="1">Belongs to the tectonic family.</text>
</comment>
<dbReference type="GO" id="GO:0035869">
    <property type="term" value="C:ciliary transition zone"/>
    <property type="evidence" value="ECO:0007669"/>
    <property type="project" value="TreeGrafter"/>
</dbReference>
<evidence type="ECO:0000256" key="4">
    <source>
        <dbReference type="ARBA" id="ARBA00023180"/>
    </source>
</evidence>
<evidence type="ECO:0000256" key="1">
    <source>
        <dbReference type="ARBA" id="ARBA00007633"/>
    </source>
</evidence>
<protein>
    <submittedName>
        <fullName evidence="9">Tectonic-1-like isoform X1</fullName>
    </submittedName>
</protein>
<keyword evidence="8" id="KW-1185">Reference proteome</keyword>
<evidence type="ECO:0000256" key="3">
    <source>
        <dbReference type="ARBA" id="ARBA00022794"/>
    </source>
</evidence>
<feature type="chain" id="PRO_5026838473" evidence="5">
    <location>
        <begin position="27"/>
        <end position="690"/>
    </location>
</feature>
<gene>
    <name evidence="9" type="primary">LOC114252789</name>
</gene>
<dbReference type="InterPro" id="IPR040354">
    <property type="entry name" value="TCTN1-3"/>
</dbReference>